<accession>A0A1B2J815</accession>
<evidence type="ECO:0000259" key="1">
    <source>
        <dbReference type="Pfam" id="PF08550"/>
    </source>
</evidence>
<evidence type="ECO:0000313" key="3">
    <source>
        <dbReference type="Proteomes" id="UP000094565"/>
    </source>
</evidence>
<keyword evidence="3" id="KW-1185">Reference proteome</keyword>
<dbReference type="EMBL" id="CP014584">
    <property type="protein sequence ID" value="ANZ74102.1"/>
    <property type="molecule type" value="Genomic_DNA"/>
</dbReference>
<protein>
    <submittedName>
        <fullName evidence="2">BA75_01686T0</fullName>
    </submittedName>
</protein>
<name>A0A1B2J815_PICPA</name>
<dbReference type="OrthoDB" id="10290706at2759"/>
<evidence type="ECO:0000313" key="2">
    <source>
        <dbReference type="EMBL" id="ANZ74102.1"/>
    </source>
</evidence>
<feature type="domain" description="Nitrogen regulatory protein areA GATA-like" evidence="1">
    <location>
        <begin position="35"/>
        <end position="59"/>
    </location>
</feature>
<dbReference type="AlphaFoldDB" id="A0A1B2J815"/>
<proteinExistence type="predicted"/>
<reference evidence="2 3" key="1">
    <citation type="submission" date="2016-02" db="EMBL/GenBank/DDBJ databases">
        <title>Comparative genomic and transcriptomic foundation for Pichia pastoris.</title>
        <authorList>
            <person name="Love K.R."/>
            <person name="Shah K.A."/>
            <person name="Whittaker C.A."/>
            <person name="Wu J."/>
            <person name="Bartlett M.C."/>
            <person name="Ma D."/>
            <person name="Leeson R.L."/>
            <person name="Priest M."/>
            <person name="Young S.K."/>
            <person name="Love J.C."/>
        </authorList>
    </citation>
    <scope>NUCLEOTIDE SEQUENCE [LARGE SCALE GENOMIC DNA]</scope>
    <source>
        <strain evidence="2 3">ATCC 28485</strain>
    </source>
</reference>
<sequence>MDIIPSEEQNNGPTGLFRREICSEIEGNTDYCLEMWKVYNNKKIYLSNSHRVLNLTWRMTSLKSKQIMQKRNREHYLSQFSDLNMGLDPLGFFNDVSNCEQFGGIIAGGIIEAGFMNDSFMDEDDEDNGSNACSNCGNLGCICAEFEWMKFGK</sequence>
<organism evidence="2 3">
    <name type="scientific">Komagataella pastoris</name>
    <name type="common">Yeast</name>
    <name type="synonym">Pichia pastoris</name>
    <dbReference type="NCBI Taxonomy" id="4922"/>
    <lineage>
        <taxon>Eukaryota</taxon>
        <taxon>Fungi</taxon>
        <taxon>Dikarya</taxon>
        <taxon>Ascomycota</taxon>
        <taxon>Saccharomycotina</taxon>
        <taxon>Pichiomycetes</taxon>
        <taxon>Pichiales</taxon>
        <taxon>Pichiaceae</taxon>
        <taxon>Komagataella</taxon>
    </lineage>
</organism>
<dbReference type="Proteomes" id="UP000094565">
    <property type="component" value="Chromosome 1"/>
</dbReference>
<gene>
    <name evidence="2" type="ORF">ATY40_BA7501686</name>
</gene>
<dbReference type="Pfam" id="PF08550">
    <property type="entry name" value="GATA_AreA"/>
    <property type="match status" value="1"/>
</dbReference>
<dbReference type="InterPro" id="IPR013860">
    <property type="entry name" value="AreA_GATA"/>
</dbReference>